<reference evidence="3" key="1">
    <citation type="journal article" date="2018" name="Genome Announc.">
        <title>First complete genome sequence of Yersinia massiliensis.</title>
        <authorList>
            <person name="Thomas M.C."/>
            <person name="Arling V."/>
            <person name="Goji N."/>
            <person name="Janzen T.W."/>
            <person name="Duceppe M.-O."/>
            <person name="Mathews A."/>
            <person name="Carrillo C."/>
            <person name="Amoako K."/>
        </authorList>
    </citation>
    <scope>NUCLEOTIDE SEQUENCE [LARGE SCALE GENOMIC DNA]</scope>
    <source>
        <strain evidence="3">GTA</strain>
    </source>
</reference>
<dbReference type="RefSeq" id="WP_108087952.1">
    <property type="nucleotide sequence ID" value="NZ_CP028487.1"/>
</dbReference>
<sequence length="172" mass="17665">MGSLFGVITQGLGSVLGGFGAINQGRQQQKQAYSEASQLDRQASNTRAQSQIQAMEDRRQARLAESRALAVGAASGAAADSTSFVKNISDMESQGELNALTSLWGGNQQGSQLNNQAAVRRAEGDAAKKAGTINAISSLLQAGGSLYDRYGGGSPAPKAAKISAAKGTKSVF</sequence>
<protein>
    <submittedName>
        <fullName evidence="2">Uncharacterized protein</fullName>
    </submittedName>
</protein>
<keyword evidence="3" id="KW-1185">Reference proteome</keyword>
<feature type="compositionally biased region" description="Polar residues" evidence="1">
    <location>
        <begin position="32"/>
        <end position="53"/>
    </location>
</feature>
<dbReference type="Proteomes" id="UP000240908">
    <property type="component" value="Chromosome"/>
</dbReference>
<organism evidence="2 3">
    <name type="scientific">Yersinia massiliensis</name>
    <dbReference type="NCBI Taxonomy" id="419257"/>
    <lineage>
        <taxon>Bacteria</taxon>
        <taxon>Pseudomonadati</taxon>
        <taxon>Pseudomonadota</taxon>
        <taxon>Gammaproteobacteria</taxon>
        <taxon>Enterobacterales</taxon>
        <taxon>Yersiniaceae</taxon>
        <taxon>Yersinia</taxon>
    </lineage>
</organism>
<evidence type="ECO:0000256" key="1">
    <source>
        <dbReference type="SAM" id="MobiDB-lite"/>
    </source>
</evidence>
<name>A0ABM6UVP2_9GAMM</name>
<evidence type="ECO:0000313" key="3">
    <source>
        <dbReference type="Proteomes" id="UP000240908"/>
    </source>
</evidence>
<dbReference type="EMBL" id="CP028487">
    <property type="protein sequence ID" value="AVX39033.1"/>
    <property type="molecule type" value="Genomic_DNA"/>
</dbReference>
<gene>
    <name evidence="2" type="ORF">DA391_15955</name>
</gene>
<feature type="region of interest" description="Disordered" evidence="1">
    <location>
        <begin position="32"/>
        <end position="58"/>
    </location>
</feature>
<proteinExistence type="predicted"/>
<evidence type="ECO:0000313" key="2">
    <source>
        <dbReference type="EMBL" id="AVX39033.1"/>
    </source>
</evidence>
<accession>A0ABM6UVP2</accession>